<feature type="coiled-coil region" evidence="1">
    <location>
        <begin position="252"/>
        <end position="300"/>
    </location>
</feature>
<dbReference type="PANTHER" id="PTHR11505">
    <property type="entry name" value="L1 TRANSPOSABLE ELEMENT-RELATED"/>
    <property type="match status" value="1"/>
</dbReference>
<dbReference type="InterPro" id="IPR042566">
    <property type="entry name" value="L1_C"/>
</dbReference>
<organism evidence="3 4">
    <name type="scientific">Pleurodeles waltl</name>
    <name type="common">Iberian ribbed newt</name>
    <dbReference type="NCBI Taxonomy" id="8319"/>
    <lineage>
        <taxon>Eukaryota</taxon>
        <taxon>Metazoa</taxon>
        <taxon>Chordata</taxon>
        <taxon>Craniata</taxon>
        <taxon>Vertebrata</taxon>
        <taxon>Euteleostomi</taxon>
        <taxon>Amphibia</taxon>
        <taxon>Batrachia</taxon>
        <taxon>Caudata</taxon>
        <taxon>Salamandroidea</taxon>
        <taxon>Salamandridae</taxon>
        <taxon>Pleurodelinae</taxon>
        <taxon>Pleurodeles</taxon>
    </lineage>
</organism>
<evidence type="ECO:0000256" key="2">
    <source>
        <dbReference type="SAM" id="MobiDB-lite"/>
    </source>
</evidence>
<dbReference type="InterPro" id="IPR004244">
    <property type="entry name" value="Transposase_22"/>
</dbReference>
<dbReference type="Proteomes" id="UP001066276">
    <property type="component" value="Chromosome 3_2"/>
</dbReference>
<feature type="compositionally biased region" description="Basic residues" evidence="2">
    <location>
        <begin position="11"/>
        <end position="20"/>
    </location>
</feature>
<protein>
    <submittedName>
        <fullName evidence="3">Uncharacterized protein</fullName>
    </submittedName>
</protein>
<comment type="caution">
    <text evidence="3">The sequence shown here is derived from an EMBL/GenBank/DDBJ whole genome shotgun (WGS) entry which is preliminary data.</text>
</comment>
<proteinExistence type="predicted"/>
<evidence type="ECO:0000313" key="4">
    <source>
        <dbReference type="Proteomes" id="UP001066276"/>
    </source>
</evidence>
<evidence type="ECO:0000256" key="1">
    <source>
        <dbReference type="SAM" id="Coils"/>
    </source>
</evidence>
<dbReference type="Gene3D" id="3.30.250.20">
    <property type="entry name" value="L1 transposable element, C-terminal domain"/>
    <property type="match status" value="1"/>
</dbReference>
<reference evidence="3" key="1">
    <citation type="journal article" date="2022" name="bioRxiv">
        <title>Sequencing and chromosome-scale assembly of the giantPleurodeles waltlgenome.</title>
        <authorList>
            <person name="Brown T."/>
            <person name="Elewa A."/>
            <person name="Iarovenko S."/>
            <person name="Subramanian E."/>
            <person name="Araus A.J."/>
            <person name="Petzold A."/>
            <person name="Susuki M."/>
            <person name="Suzuki K.-i.T."/>
            <person name="Hayashi T."/>
            <person name="Toyoda A."/>
            <person name="Oliveira C."/>
            <person name="Osipova E."/>
            <person name="Leigh N.D."/>
            <person name="Simon A."/>
            <person name="Yun M.H."/>
        </authorList>
    </citation>
    <scope>NUCLEOTIDE SEQUENCE</scope>
    <source>
        <strain evidence="3">20211129_DDA</strain>
        <tissue evidence="3">Liver</tissue>
    </source>
</reference>
<accession>A0AAV7TMD7</accession>
<dbReference type="Gene3D" id="1.20.5.1070">
    <property type="entry name" value="Head and neck region of the ectodomain of NDV fusion glycoprotein"/>
    <property type="match status" value="1"/>
</dbReference>
<keyword evidence="4" id="KW-1185">Reference proteome</keyword>
<keyword evidence="1" id="KW-0175">Coiled coil</keyword>
<feature type="region of interest" description="Disordered" evidence="2">
    <location>
        <begin position="1"/>
        <end position="56"/>
    </location>
</feature>
<evidence type="ECO:0000313" key="3">
    <source>
        <dbReference type="EMBL" id="KAJ1177099.1"/>
    </source>
</evidence>
<name>A0AAV7TMD7_PLEWA</name>
<sequence length="443" mass="48008">MTRDGGLKARTVAKHTKGAKSKLLTPALGRSRHRSHQQDGSVSLRDSAGSQDSTSSFSGLSVMLELGIGEDSVQSTARSVNLHFQDCSTGATPSLSTTSVLSNNLPPSHFTTSSQYNGKAYLLFSSNAREPPKATAGGSLKEGGSKSTILPEEETATSITAPPIDAAAGVSSILNPTSENLATNILLSIPSSLQSPLITGNTEGTTNIMEELMGQILVELRAIKILQEETRRETKEQLNQLNTHLILLLTTVSQVEQSVSDLEDTNNQVETTTSRVQSKLEDLQNKLDEIENRSQRSNLRLVGVPEEMEVGTSVAKVVSELIGKIVLPDRRNPEGDLSIMRAHRGPFVRPANSKYTCTILVNFGDFRIKEQILSQARKACEFKLDNGSRFRVFPDMSVAAAHRCREFIGLIDDLKKLGAPAGIVQLAKLKVLYKGQANVFQNV</sequence>
<dbReference type="EMBL" id="JANPWB010000006">
    <property type="protein sequence ID" value="KAJ1177099.1"/>
    <property type="molecule type" value="Genomic_DNA"/>
</dbReference>
<gene>
    <name evidence="3" type="ORF">NDU88_002361</name>
</gene>
<dbReference type="AlphaFoldDB" id="A0AAV7TMD7"/>